<accession>A0AAW1S2C6</accession>
<feature type="region of interest" description="Disordered" evidence="1">
    <location>
        <begin position="385"/>
        <end position="463"/>
    </location>
</feature>
<protein>
    <submittedName>
        <fullName evidence="2">Uncharacterized protein</fullName>
    </submittedName>
</protein>
<feature type="compositionally biased region" description="Low complexity" evidence="1">
    <location>
        <begin position="201"/>
        <end position="224"/>
    </location>
</feature>
<feature type="compositionally biased region" description="Polar residues" evidence="1">
    <location>
        <begin position="243"/>
        <end position="252"/>
    </location>
</feature>
<dbReference type="Proteomes" id="UP001438707">
    <property type="component" value="Unassembled WGS sequence"/>
</dbReference>
<evidence type="ECO:0000313" key="2">
    <source>
        <dbReference type="EMBL" id="KAK9840244.1"/>
    </source>
</evidence>
<evidence type="ECO:0000313" key="3">
    <source>
        <dbReference type="Proteomes" id="UP001438707"/>
    </source>
</evidence>
<dbReference type="AlphaFoldDB" id="A0AAW1S2C6"/>
<comment type="caution">
    <text evidence="2">The sequence shown here is derived from an EMBL/GenBank/DDBJ whole genome shotgun (WGS) entry which is preliminary data.</text>
</comment>
<proteinExistence type="predicted"/>
<dbReference type="EMBL" id="JALJOS010000004">
    <property type="protein sequence ID" value="KAK9840244.1"/>
    <property type="molecule type" value="Genomic_DNA"/>
</dbReference>
<keyword evidence="3" id="KW-1185">Reference proteome</keyword>
<feature type="region of interest" description="Disordered" evidence="1">
    <location>
        <begin position="69"/>
        <end position="116"/>
    </location>
</feature>
<evidence type="ECO:0000256" key="1">
    <source>
        <dbReference type="SAM" id="MobiDB-lite"/>
    </source>
</evidence>
<name>A0AAW1S2C6_9CHLO</name>
<feature type="region of interest" description="Disordered" evidence="1">
    <location>
        <begin position="189"/>
        <end position="295"/>
    </location>
</feature>
<reference evidence="2 3" key="1">
    <citation type="journal article" date="2024" name="Nat. Commun.">
        <title>Phylogenomics reveals the evolutionary origins of lichenization in chlorophyte algae.</title>
        <authorList>
            <person name="Puginier C."/>
            <person name="Libourel C."/>
            <person name="Otte J."/>
            <person name="Skaloud P."/>
            <person name="Haon M."/>
            <person name="Grisel S."/>
            <person name="Petersen M."/>
            <person name="Berrin J.G."/>
            <person name="Delaux P.M."/>
            <person name="Dal Grande F."/>
            <person name="Keller J."/>
        </authorList>
    </citation>
    <scope>NUCLEOTIDE SEQUENCE [LARGE SCALE GENOMIC DNA]</scope>
    <source>
        <strain evidence="2 3">SAG 2145</strain>
    </source>
</reference>
<feature type="compositionally biased region" description="Low complexity" evidence="1">
    <location>
        <begin position="270"/>
        <end position="284"/>
    </location>
</feature>
<organism evidence="2 3">
    <name type="scientific">Apatococcus lobatus</name>
    <dbReference type="NCBI Taxonomy" id="904363"/>
    <lineage>
        <taxon>Eukaryota</taxon>
        <taxon>Viridiplantae</taxon>
        <taxon>Chlorophyta</taxon>
        <taxon>core chlorophytes</taxon>
        <taxon>Trebouxiophyceae</taxon>
        <taxon>Chlorellales</taxon>
        <taxon>Chlorellaceae</taxon>
        <taxon>Apatococcus</taxon>
    </lineage>
</organism>
<sequence length="463" mass="48769">MCKGLRTCRFAPAGQPAGSRAGTSFLLQGVEALRQAVSGSTLRFLRVFRLGQVLRKKIADRFLGQRLSSGLHPPALNNKRAMSDSEPDLPSTPPSRSRTEPLKCPPAPRKLRPTKTWEGSRDCRAVRRLDFTAGRPPAHFDFAAAPAFSTADSHASASLPHGLSASLAEIPAPSGGLLGMSSNSLPDEFAPAMLGPSTPYASALPSSHQQQQPQAQPVALQSQPMQPFSYDSLSRPRGIRSLQPHQSHQGPSGSFPLQHGHEGVSPASRSHWQSQQHAQPSSSHMGWPSAPVPEWQTGARILPDQRPASGCAGLSPHALQFHAQPLATQACPSVHEQANSAFAFVASSPLQPASTGTGVVTAPFSSQPSVPQPEGGNAGLPTPFAFSGGHASTPFGFPTPSNQPSFPGSPALRHDSSRDLQPGIGGFSHPFGAHQPPVPSERQLFGFDRLASRGSGTGAFLPE</sequence>
<gene>
    <name evidence="2" type="ORF">WJX74_006088</name>
</gene>